<feature type="region of interest" description="Disordered" evidence="1">
    <location>
        <begin position="237"/>
        <end position="256"/>
    </location>
</feature>
<evidence type="ECO:0000256" key="1">
    <source>
        <dbReference type="SAM" id="MobiDB-lite"/>
    </source>
</evidence>
<evidence type="ECO:0000313" key="2">
    <source>
        <dbReference type="EMBL" id="ERJ97269.1"/>
    </source>
</evidence>
<name>U2M6A1_9FIRM</name>
<reference evidence="2 3" key="1">
    <citation type="submission" date="2013-07" db="EMBL/GenBank/DDBJ databases">
        <authorList>
            <person name="Weinstock G."/>
            <person name="Sodergren E."/>
            <person name="Wylie T."/>
            <person name="Fulton L."/>
            <person name="Fulton R."/>
            <person name="Fronick C."/>
            <person name="O'Laughlin M."/>
            <person name="Godfrey J."/>
            <person name="Miner T."/>
            <person name="Herter B."/>
            <person name="Appelbaum E."/>
            <person name="Cordes M."/>
            <person name="Lek S."/>
            <person name="Wollam A."/>
            <person name="Pepin K.H."/>
            <person name="Palsikar V.B."/>
            <person name="Mitreva M."/>
            <person name="Wilson R.K."/>
        </authorList>
    </citation>
    <scope>NUCLEOTIDE SEQUENCE [LARGE SCALE GENOMIC DNA]</scope>
    <source>
        <strain evidence="2 3">ATCC 27760</strain>
    </source>
</reference>
<evidence type="ECO:0000313" key="3">
    <source>
        <dbReference type="Proteomes" id="UP000016662"/>
    </source>
</evidence>
<dbReference type="Proteomes" id="UP000016662">
    <property type="component" value="Unassembled WGS sequence"/>
</dbReference>
<dbReference type="STRING" id="411473.RUMCAL_00341"/>
<dbReference type="EMBL" id="AWVF01000031">
    <property type="protein sequence ID" value="ERJ97269.1"/>
    <property type="molecule type" value="Genomic_DNA"/>
</dbReference>
<dbReference type="PATRIC" id="fig|411473.3.peg.265"/>
<dbReference type="AlphaFoldDB" id="U2M6A1"/>
<gene>
    <name evidence="2" type="ORF">RUMCAL_00341</name>
</gene>
<organism evidence="2 3">
    <name type="scientific">Ruminococcus callidus ATCC 27760</name>
    <dbReference type="NCBI Taxonomy" id="411473"/>
    <lineage>
        <taxon>Bacteria</taxon>
        <taxon>Bacillati</taxon>
        <taxon>Bacillota</taxon>
        <taxon>Clostridia</taxon>
        <taxon>Eubacteriales</taxon>
        <taxon>Oscillospiraceae</taxon>
        <taxon>Ruminococcus</taxon>
    </lineage>
</organism>
<proteinExistence type="predicted"/>
<sequence length="402" mass="45847">MNIKSVSLPEIYKSSADFRFFIDWFTASLSKIQYDIENFMDLYDPLKCPEDLLWMLADTMGYKFDDRLNTAFNRLVLLYFMSVIKNRGSKDGVTLAAELNLAQFRIEDAAKENDILNNRLEDVSIPVNTVYVTPHTADGYIDVVYFADKKPLDACIEYARPVGMFLFQHAGVRYDARTKIGIDARLTNVNDIGMSFGPVQVGHYRREDYARLQKTLDSDGTKVDISHKKHNVWSRNSDYEDRANGDGTYESGTKSQDTINPAYRALYSMQISNNEEIVKSLVSDPIFSIGYEPQDVSTTFPDDYLTRTRNENGVVSQTSYNPYTESKPWNLRYDRDYDESQTHKQDSGVYDVMTLDPDRSTDILNPRPAVNPVMSQMGDAISLNDSNSSYTKVDKDGNITHT</sequence>
<dbReference type="HOGENOM" id="CLU_684926_0_0_9"/>
<comment type="caution">
    <text evidence="2">The sequence shown here is derived from an EMBL/GenBank/DDBJ whole genome shotgun (WGS) entry which is preliminary data.</text>
</comment>
<dbReference type="RefSeq" id="WP_021681946.1">
    <property type="nucleotide sequence ID" value="NZ_KI260389.1"/>
</dbReference>
<protein>
    <submittedName>
        <fullName evidence="2">Phage tail protein</fullName>
    </submittedName>
</protein>
<accession>U2M6A1</accession>
<keyword evidence="3" id="KW-1185">Reference proteome</keyword>